<reference evidence="8 11" key="1">
    <citation type="journal article" date="2020" name="bioRxiv">
        <title>A rank-normalized archaeal taxonomy based on genome phylogeny resolves widespread incomplete and uneven classifications.</title>
        <authorList>
            <person name="Rinke C."/>
            <person name="Chuvochina M."/>
            <person name="Mussig A.J."/>
            <person name="Chaumeil P.-A."/>
            <person name="Waite D.W."/>
            <person name="Whitman W.B."/>
            <person name="Parks D.H."/>
            <person name="Hugenholtz P."/>
        </authorList>
    </citation>
    <scope>NUCLEOTIDE SEQUENCE</scope>
    <source>
        <strain evidence="8">UBA10191</strain>
    </source>
</reference>
<evidence type="ECO:0000313" key="12">
    <source>
        <dbReference type="Proteomes" id="UP000590964"/>
    </source>
</evidence>
<dbReference type="AlphaFoldDB" id="A0A7J4JWB6"/>
<feature type="transmembrane region" description="Helical" evidence="6">
    <location>
        <begin position="82"/>
        <end position="102"/>
    </location>
</feature>
<dbReference type="PANTHER" id="PTHR35402:SF1">
    <property type="entry name" value="TYPE II SECRETION SYSTEM PROTEIN GSPF DOMAIN-CONTAINING PROTEIN"/>
    <property type="match status" value="1"/>
</dbReference>
<dbReference type="EMBL" id="DUFJ01000056">
    <property type="protein sequence ID" value="HIH33056.1"/>
    <property type="molecule type" value="Genomic_DNA"/>
</dbReference>
<name>A0A7J4JWB6_9ARCH</name>
<dbReference type="Pfam" id="PF00482">
    <property type="entry name" value="T2SSF"/>
    <property type="match status" value="1"/>
</dbReference>
<evidence type="ECO:0000256" key="1">
    <source>
        <dbReference type="ARBA" id="ARBA00004651"/>
    </source>
</evidence>
<accession>A0A7J4JWB6</accession>
<evidence type="ECO:0000259" key="7">
    <source>
        <dbReference type="Pfam" id="PF00482"/>
    </source>
</evidence>
<evidence type="ECO:0000256" key="3">
    <source>
        <dbReference type="ARBA" id="ARBA00022692"/>
    </source>
</evidence>
<dbReference type="Proteomes" id="UP000680185">
    <property type="component" value="Unassembled WGS sequence"/>
</dbReference>
<proteinExistence type="predicted"/>
<keyword evidence="3 6" id="KW-0812">Transmembrane</keyword>
<evidence type="ECO:0000313" key="9">
    <source>
        <dbReference type="EMBL" id="HIH33056.1"/>
    </source>
</evidence>
<reference evidence="10" key="2">
    <citation type="submission" date="2021-03" db="EMBL/GenBank/DDBJ databases">
        <authorList>
            <person name="Jaffe A."/>
        </authorList>
    </citation>
    <scope>NUCLEOTIDE SEQUENCE</scope>
    <source>
        <strain evidence="10">RIFCSPLOWO2_01_FULL_43_13</strain>
    </source>
</reference>
<evidence type="ECO:0000256" key="2">
    <source>
        <dbReference type="ARBA" id="ARBA00022475"/>
    </source>
</evidence>
<feature type="transmembrane region" description="Helical" evidence="6">
    <location>
        <begin position="265"/>
        <end position="283"/>
    </location>
</feature>
<reference evidence="10" key="3">
    <citation type="submission" date="2021-05" db="EMBL/GenBank/DDBJ databases">
        <title>Protein family content uncovers lineage relationships and bacterial pathway maintenance mechanisms in DPANN archaea.</title>
        <authorList>
            <person name="Castelle C.J."/>
            <person name="Meheust R."/>
            <person name="Jaffe A.L."/>
            <person name="Seitz K."/>
            <person name="Gong X."/>
            <person name="Baker B.J."/>
            <person name="Banfield J.F."/>
        </authorList>
    </citation>
    <scope>NUCLEOTIDE SEQUENCE</scope>
    <source>
        <strain evidence="10">RIFCSPLOWO2_01_FULL_43_13</strain>
    </source>
</reference>
<dbReference type="InterPro" id="IPR056569">
    <property type="entry name" value="ArlJ-like"/>
</dbReference>
<sequence>MQRLKFLLFSESSASSIQPSLLPIGSLLEKIFSSTKDDLRKAELELSAKNFLTACFLSSLAYAFFLFILTAIVGFLAEGFDFSFSLLAGFLFFLIFLVVTSLSPKIVAMQLASEIDRDLVLALRSILVQVSSGSSLYDAMVNAAKSNYGIVSFEFKKVVQSINSGDSEVQALEKIALNSRSEYLSKACWQILTALRSGSSLANSISSVIDLLLNEQERSIKSYSSELNLFVLLYLLFAAAVPTLGVTFMVIFSSLGGTSVGSVEIFEIILAAFATQIVLIGFIKARTPKVLE</sequence>
<evidence type="ECO:0000256" key="5">
    <source>
        <dbReference type="ARBA" id="ARBA00023136"/>
    </source>
</evidence>
<organism evidence="8 12">
    <name type="scientific">Candidatus Iainarchaeum sp</name>
    <dbReference type="NCBI Taxonomy" id="3101447"/>
    <lineage>
        <taxon>Archaea</taxon>
        <taxon>Candidatus Iainarchaeota</taxon>
        <taxon>Candidatus Iainarchaeia</taxon>
        <taxon>Candidatus Iainarchaeales</taxon>
        <taxon>Candidatus Iainarchaeaceae</taxon>
        <taxon>Candidatus Iainarchaeum</taxon>
    </lineage>
</organism>
<keyword evidence="4 6" id="KW-1133">Transmembrane helix</keyword>
<dbReference type="EMBL" id="DUFW01000098">
    <property type="protein sequence ID" value="HIH22071.1"/>
    <property type="molecule type" value="Genomic_DNA"/>
</dbReference>
<feature type="transmembrane region" description="Helical" evidence="6">
    <location>
        <begin position="51"/>
        <end position="76"/>
    </location>
</feature>
<evidence type="ECO:0000256" key="4">
    <source>
        <dbReference type="ARBA" id="ARBA00022989"/>
    </source>
</evidence>
<feature type="transmembrane region" description="Helical" evidence="6">
    <location>
        <begin position="227"/>
        <end position="253"/>
    </location>
</feature>
<evidence type="ECO:0000313" key="8">
    <source>
        <dbReference type="EMBL" id="HIH22071.1"/>
    </source>
</evidence>
<evidence type="ECO:0000313" key="11">
    <source>
        <dbReference type="Proteomes" id="UP000527315"/>
    </source>
</evidence>
<comment type="subcellular location">
    <subcellularLocation>
        <location evidence="1">Cell membrane</location>
        <topology evidence="1">Multi-pass membrane protein</topology>
    </subcellularLocation>
</comment>
<keyword evidence="5 6" id="KW-0472">Membrane</keyword>
<dbReference type="GO" id="GO:0005886">
    <property type="term" value="C:plasma membrane"/>
    <property type="evidence" value="ECO:0007669"/>
    <property type="project" value="UniProtKB-SubCell"/>
</dbReference>
<dbReference type="Proteomes" id="UP000527315">
    <property type="component" value="Unassembled WGS sequence"/>
</dbReference>
<keyword evidence="2" id="KW-1003">Cell membrane</keyword>
<dbReference type="EMBL" id="JAGVWB010000022">
    <property type="protein sequence ID" value="MBS3058392.1"/>
    <property type="molecule type" value="Genomic_DNA"/>
</dbReference>
<dbReference type="PANTHER" id="PTHR35402">
    <property type="entry name" value="INTEGRAL MEMBRANE PROTEIN-RELATED"/>
    <property type="match status" value="1"/>
</dbReference>
<dbReference type="InterPro" id="IPR018076">
    <property type="entry name" value="T2SS_GspF_dom"/>
</dbReference>
<comment type="caution">
    <text evidence="8">The sequence shown here is derived from an EMBL/GenBank/DDBJ whole genome shotgun (WGS) entry which is preliminary data.</text>
</comment>
<gene>
    <name evidence="8" type="ORF">HA222_05450</name>
    <name evidence="9" type="ORF">HA227_02265</name>
    <name evidence="10" type="ORF">J4478_03235</name>
</gene>
<evidence type="ECO:0000256" key="6">
    <source>
        <dbReference type="SAM" id="Phobius"/>
    </source>
</evidence>
<feature type="domain" description="Type II secretion system protein GspF" evidence="7">
    <location>
        <begin position="123"/>
        <end position="246"/>
    </location>
</feature>
<evidence type="ECO:0000313" key="10">
    <source>
        <dbReference type="EMBL" id="MBS3058392.1"/>
    </source>
</evidence>
<protein>
    <submittedName>
        <fullName evidence="8">Type II secretion system F family protein</fullName>
    </submittedName>
</protein>
<dbReference type="Proteomes" id="UP000590964">
    <property type="component" value="Unassembled WGS sequence"/>
</dbReference>